<proteinExistence type="predicted"/>
<protein>
    <submittedName>
        <fullName evidence="1">Uncharacterized protein</fullName>
    </submittedName>
</protein>
<gene>
    <name evidence="1" type="ORF">E3U43_022092</name>
</gene>
<name>A0ACD3R8A0_LARCR</name>
<organism evidence="1 2">
    <name type="scientific">Larimichthys crocea</name>
    <name type="common">Large yellow croaker</name>
    <name type="synonym">Pseudosciaena crocea</name>
    <dbReference type="NCBI Taxonomy" id="215358"/>
    <lineage>
        <taxon>Eukaryota</taxon>
        <taxon>Metazoa</taxon>
        <taxon>Chordata</taxon>
        <taxon>Craniata</taxon>
        <taxon>Vertebrata</taxon>
        <taxon>Euteleostomi</taxon>
        <taxon>Actinopterygii</taxon>
        <taxon>Neopterygii</taxon>
        <taxon>Teleostei</taxon>
        <taxon>Neoteleostei</taxon>
        <taxon>Acanthomorphata</taxon>
        <taxon>Eupercaria</taxon>
        <taxon>Sciaenidae</taxon>
        <taxon>Larimichthys</taxon>
    </lineage>
</organism>
<reference evidence="1" key="1">
    <citation type="submission" date="2018-11" db="EMBL/GenBank/DDBJ databases">
        <title>The sequence and de novo assembly of Larimichthys crocea genome using PacBio and Hi-C technologies.</title>
        <authorList>
            <person name="Xu P."/>
            <person name="Chen B."/>
            <person name="Zhou Z."/>
            <person name="Ke Q."/>
            <person name="Wu Y."/>
            <person name="Bai H."/>
            <person name="Pu F."/>
        </authorList>
    </citation>
    <scope>NUCLEOTIDE SEQUENCE</scope>
    <source>
        <tissue evidence="1">Muscle</tissue>
    </source>
</reference>
<dbReference type="EMBL" id="CM011682">
    <property type="protein sequence ID" value="TMS15630.1"/>
    <property type="molecule type" value="Genomic_DNA"/>
</dbReference>
<evidence type="ECO:0000313" key="1">
    <source>
        <dbReference type="EMBL" id="TMS15630.1"/>
    </source>
</evidence>
<accession>A0ACD3R8A0</accession>
<comment type="caution">
    <text evidence="1">The sequence shown here is derived from an EMBL/GenBank/DDBJ whole genome shotgun (WGS) entry which is preliminary data.</text>
</comment>
<evidence type="ECO:0000313" key="2">
    <source>
        <dbReference type="Proteomes" id="UP000793456"/>
    </source>
</evidence>
<keyword evidence="2" id="KW-1185">Reference proteome</keyword>
<dbReference type="Proteomes" id="UP000793456">
    <property type="component" value="Chromosome IX"/>
</dbReference>
<sequence length="520" mass="60194">MLRLQKRLASSVLRCGKKKVWLDPNETNEIANANSRQQIRKLVKDGLIIRKPVTVHSRARCRKNTLARRKGRHMGVGKRKGTANARMPEKLSWMRRMRILRRLLRRYRESKKIDRHMYHSLYLRAKGNVFKNKRILMEHIHKLKADKARKKLLADQAEARRSKTKEARKRREERLQAKKEEIIKTLSKEEETTKNNVEPRKPHPQKKSTPQSSEICKGCREVIDKVMERYSQSWERQEDNYQKFRAQLNNKCHGFDKAIITQANTPVGSKLAYDGEKKRILQVTPEIFSTFAKERPFPNKTWDTCAVVGNGGILTNSGCGKVIDSAQFVIRCNLPPLENGYEKHVGIKTDLVTANPSIFLEKYGGLMGRRRPFVESLHSYGNSLLLIPAFSYGHNTPVSLRVAYSLEDFKSSTRPIFFNPEYLHSLALFWRSQGLRAVRLSTGIIMASLALELCANVDLYGFWPFSNHPHGFHTLTNHYYDDRQTKVKFHAMPAEFELLLRLHSQGVLRLHLGDCQPSEK</sequence>